<dbReference type="OrthoDB" id="9816011at2"/>
<evidence type="ECO:0000313" key="2">
    <source>
        <dbReference type="EMBL" id="PXV63125.1"/>
    </source>
</evidence>
<keyword evidence="3" id="KW-1185">Reference proteome</keyword>
<evidence type="ECO:0000259" key="1">
    <source>
        <dbReference type="Pfam" id="PF22526"/>
    </source>
</evidence>
<feature type="domain" description="DUF7000" evidence="1">
    <location>
        <begin position="5"/>
        <end position="157"/>
    </location>
</feature>
<dbReference type="Proteomes" id="UP000247973">
    <property type="component" value="Unassembled WGS sequence"/>
</dbReference>
<dbReference type="EMBL" id="QICL01000015">
    <property type="protein sequence ID" value="PXV63125.1"/>
    <property type="molecule type" value="Genomic_DNA"/>
</dbReference>
<accession>A0A2V3PQ18</accession>
<evidence type="ECO:0000313" key="3">
    <source>
        <dbReference type="Proteomes" id="UP000247973"/>
    </source>
</evidence>
<dbReference type="AlphaFoldDB" id="A0A2V3PQ18"/>
<reference evidence="2 3" key="1">
    <citation type="submission" date="2018-03" db="EMBL/GenBank/DDBJ databases">
        <title>Genomic Encyclopedia of Archaeal and Bacterial Type Strains, Phase II (KMG-II): from individual species to whole genera.</title>
        <authorList>
            <person name="Goeker M."/>
        </authorList>
    </citation>
    <scope>NUCLEOTIDE SEQUENCE [LARGE SCALE GENOMIC DNA]</scope>
    <source>
        <strain evidence="2 3">DSM 100214</strain>
    </source>
</reference>
<proteinExistence type="predicted"/>
<comment type="caution">
    <text evidence="2">The sequence shown here is derived from an EMBL/GenBank/DDBJ whole genome shotgun (WGS) entry which is preliminary data.</text>
</comment>
<gene>
    <name evidence="2" type="ORF">CLV62_1157</name>
</gene>
<sequence length="165" mass="19748">MKNFSDYVAVYKEQLQKEDIQKAYEGLVKYVMVLKSHFSKELSDKFLFGNISPGYMDFTYFPFFNNFLREQKLRFGIVLNHKKVRFELWLMGQNIEIQRNYWNLLKTSQWNKGQIAMPKYSVLEVILVENPDFNELDILTSKIEQEAIILVHEIIDYIKHSSTFK</sequence>
<dbReference type="RefSeq" id="WP_110311039.1">
    <property type="nucleotide sequence ID" value="NZ_QICL01000015.1"/>
</dbReference>
<dbReference type="InterPro" id="IPR054269">
    <property type="entry name" value="DUF7000"/>
</dbReference>
<name>A0A2V3PQ18_9BACT</name>
<protein>
    <recommendedName>
        <fullName evidence="1">DUF7000 domain-containing protein</fullName>
    </recommendedName>
</protein>
<dbReference type="Pfam" id="PF22526">
    <property type="entry name" value="DUF7000"/>
    <property type="match status" value="1"/>
</dbReference>
<organism evidence="2 3">
    <name type="scientific">Dysgonomonas alginatilytica</name>
    <dbReference type="NCBI Taxonomy" id="1605892"/>
    <lineage>
        <taxon>Bacteria</taxon>
        <taxon>Pseudomonadati</taxon>
        <taxon>Bacteroidota</taxon>
        <taxon>Bacteroidia</taxon>
        <taxon>Bacteroidales</taxon>
        <taxon>Dysgonomonadaceae</taxon>
        <taxon>Dysgonomonas</taxon>
    </lineage>
</organism>